<dbReference type="GO" id="GO:0016747">
    <property type="term" value="F:acyltransferase activity, transferring groups other than amino-acyl groups"/>
    <property type="evidence" value="ECO:0007669"/>
    <property type="project" value="InterPro"/>
</dbReference>
<dbReference type="AlphaFoldDB" id="A0A498DAC5"/>
<dbReference type="InterPro" id="IPR000182">
    <property type="entry name" value="GNAT_dom"/>
</dbReference>
<dbReference type="Proteomes" id="UP000270219">
    <property type="component" value="Unassembled WGS sequence"/>
</dbReference>
<keyword evidence="2" id="KW-0808">Transferase</keyword>
<dbReference type="SUPFAM" id="SSF55729">
    <property type="entry name" value="Acyl-CoA N-acyltransferases (Nat)"/>
    <property type="match status" value="1"/>
</dbReference>
<feature type="domain" description="N-acetyltransferase" evidence="1">
    <location>
        <begin position="5"/>
        <end position="179"/>
    </location>
</feature>
<name>A0A498DAC5_9BACI</name>
<dbReference type="PROSITE" id="PS51186">
    <property type="entry name" value="GNAT"/>
    <property type="match status" value="1"/>
</dbReference>
<comment type="caution">
    <text evidence="2">The sequence shown here is derived from an EMBL/GenBank/DDBJ whole genome shotgun (WGS) entry which is preliminary data.</text>
</comment>
<reference evidence="2 3" key="1">
    <citation type="submission" date="2018-10" db="EMBL/GenBank/DDBJ databases">
        <title>Oceanobacillus sp. YLB-02 draft genome.</title>
        <authorList>
            <person name="Yu L."/>
        </authorList>
    </citation>
    <scope>NUCLEOTIDE SEQUENCE [LARGE SCALE GENOMIC DNA]</scope>
    <source>
        <strain evidence="2 3">YLB-02</strain>
    </source>
</reference>
<dbReference type="EMBL" id="RCHR01000001">
    <property type="protein sequence ID" value="RLL48283.1"/>
    <property type="molecule type" value="Genomic_DNA"/>
</dbReference>
<proteinExistence type="predicted"/>
<sequence>MKENIKITPFYCNDPDLEEIGELYCIAFLNKNFSLEDKEKAIININKHADYEGFKGLKAINTLGNIVGFSYGYTSIPKQFYREKIANQLSEIEIHTWLNNSFEFVELAVSPSYKRLGIASRLHDTLLEMIDHRTAVLTTNVNNLPAINLYRKKGWELIKTNAPVLSNHSLQMIMGKEIY</sequence>
<evidence type="ECO:0000259" key="1">
    <source>
        <dbReference type="PROSITE" id="PS51186"/>
    </source>
</evidence>
<dbReference type="Pfam" id="PF00583">
    <property type="entry name" value="Acetyltransf_1"/>
    <property type="match status" value="1"/>
</dbReference>
<gene>
    <name evidence="2" type="ORF">D8M04_03140</name>
</gene>
<dbReference type="RefSeq" id="WP_121521323.1">
    <property type="nucleotide sequence ID" value="NZ_RCHR01000001.1"/>
</dbReference>
<dbReference type="InterPro" id="IPR016181">
    <property type="entry name" value="Acyl_CoA_acyltransferase"/>
</dbReference>
<evidence type="ECO:0000313" key="2">
    <source>
        <dbReference type="EMBL" id="RLL48283.1"/>
    </source>
</evidence>
<organism evidence="2 3">
    <name type="scientific">Oceanobacillus piezotolerans</name>
    <dbReference type="NCBI Taxonomy" id="2448030"/>
    <lineage>
        <taxon>Bacteria</taxon>
        <taxon>Bacillati</taxon>
        <taxon>Bacillota</taxon>
        <taxon>Bacilli</taxon>
        <taxon>Bacillales</taxon>
        <taxon>Bacillaceae</taxon>
        <taxon>Oceanobacillus</taxon>
    </lineage>
</organism>
<dbReference type="CDD" id="cd04301">
    <property type="entry name" value="NAT_SF"/>
    <property type="match status" value="1"/>
</dbReference>
<accession>A0A498DAC5</accession>
<dbReference type="OrthoDB" id="3692150at2"/>
<protein>
    <submittedName>
        <fullName evidence="2">N-acetyltransferase</fullName>
    </submittedName>
</protein>
<evidence type="ECO:0000313" key="3">
    <source>
        <dbReference type="Proteomes" id="UP000270219"/>
    </source>
</evidence>
<keyword evidence="3" id="KW-1185">Reference proteome</keyword>
<dbReference type="Gene3D" id="3.40.630.30">
    <property type="match status" value="1"/>
</dbReference>